<comment type="caution">
    <text evidence="12">The sequence shown here is derived from an EMBL/GenBank/DDBJ whole genome shotgun (WGS) entry which is preliminary data.</text>
</comment>
<keyword evidence="6" id="KW-0009">Actin-binding</keyword>
<dbReference type="InterPro" id="IPR001680">
    <property type="entry name" value="WD40_rpt"/>
</dbReference>
<dbReference type="SMART" id="SM00320">
    <property type="entry name" value="WD40"/>
    <property type="match status" value="4"/>
</dbReference>
<feature type="region of interest" description="Disordered" evidence="10">
    <location>
        <begin position="439"/>
        <end position="556"/>
    </location>
</feature>
<dbReference type="EMBL" id="JAIWOZ010000001">
    <property type="protein sequence ID" value="KAH6611024.1"/>
    <property type="molecule type" value="Genomic_DNA"/>
</dbReference>
<evidence type="ECO:0000256" key="9">
    <source>
        <dbReference type="RuleBase" id="RU280818"/>
    </source>
</evidence>
<feature type="compositionally biased region" description="Basic and acidic residues" evidence="10">
    <location>
        <begin position="451"/>
        <end position="464"/>
    </location>
</feature>
<dbReference type="PROSITE" id="PS00678">
    <property type="entry name" value="WD_REPEATS_1"/>
    <property type="match status" value="3"/>
</dbReference>
<sequence length="618" mass="67482">MAGRFVRASNCADDDDKKADLGCLHATTGHIFGKPTKKEFCYDNLRISRNAWDTNLVKANAEYLSVNWESSGGGAFAVIPLNEKGKAPDQIPLFRGHTATVLDTDWNPFNDHLIASASEDGKVFIWEVPQDFTLHTDAEVITDVSPVSKLGGHTRKVGQVLFNPSAENILASASGDFTIKLWDVGTGQNHLTLPHADIVQSLSWNASGSLLVTTSRDKKIRVWDVRQEKPVHEAPGHTGAKNSRAVWMGEHNRFATTGFSKMSERQLALWEPGRNEPIGGFAHLDAISGVCMPFWDDGSNCLYLAGKGSVHLLTEARSDGNIRYFEYENDKFEYLSEHKSADPQRGIAFVPRRGINVHENEVMRAFKTVNDTYIEPISFTVPRRAETFQADIFPPAVGLRPAVSAKEWLDGKTGLPAKIDLESIYEGTAPKEVAADYQPPAPAAAPAAPKAEPKKDEPKEEPKPVARAPPPSVGDQKSSIAAMASKYQDADEEEPRKEEPSSFDEEAKPVQRNPPPVRTESKPVTPPNAIPAPATTSSVTTSTPASTAAAPKANDAATSLTEIKELIENQTKVISAQNDQIGLLTSEVESLKKRLGPGSQDQSERIRQLELELEEARS</sequence>
<dbReference type="GO" id="GO:0007015">
    <property type="term" value="P:actin filament organization"/>
    <property type="evidence" value="ECO:0007669"/>
    <property type="project" value="TreeGrafter"/>
</dbReference>
<evidence type="ECO:0000256" key="3">
    <source>
        <dbReference type="ARBA" id="ARBA00022574"/>
    </source>
</evidence>
<proteinExistence type="inferred from homology"/>
<reference evidence="12" key="1">
    <citation type="submission" date="2021-08" db="EMBL/GenBank/DDBJ databases">
        <title>Chromosome-Level Trichoderma cornu-damae using Hi-C Data.</title>
        <authorList>
            <person name="Kim C.S."/>
        </authorList>
    </citation>
    <scope>NUCLEOTIDE SEQUENCE</scope>
    <source>
        <strain evidence="12">KA19-0412C</strain>
    </source>
</reference>
<dbReference type="Pfam" id="PF16300">
    <property type="entry name" value="WD40_4"/>
    <property type="match status" value="1"/>
</dbReference>
<evidence type="ECO:0000256" key="7">
    <source>
        <dbReference type="ARBA" id="ARBA00062568"/>
    </source>
</evidence>
<dbReference type="InterPro" id="IPR015048">
    <property type="entry name" value="DUF1899"/>
</dbReference>
<dbReference type="PRINTS" id="PR00320">
    <property type="entry name" value="GPROTEINBRPT"/>
</dbReference>
<name>A0A9P8QTI8_9HYPO</name>
<feature type="repeat" description="WD" evidence="8">
    <location>
        <begin position="94"/>
        <end position="136"/>
    </location>
</feature>
<dbReference type="GO" id="GO:0051015">
    <property type="term" value="F:actin filament binding"/>
    <property type="evidence" value="ECO:0007669"/>
    <property type="project" value="TreeGrafter"/>
</dbReference>
<feature type="compositionally biased region" description="Low complexity" evidence="10">
    <location>
        <begin position="531"/>
        <end position="556"/>
    </location>
</feature>
<evidence type="ECO:0000259" key="11">
    <source>
        <dbReference type="SMART" id="SM01166"/>
    </source>
</evidence>
<organism evidence="12 13">
    <name type="scientific">Trichoderma cornu-damae</name>
    <dbReference type="NCBI Taxonomy" id="654480"/>
    <lineage>
        <taxon>Eukaryota</taxon>
        <taxon>Fungi</taxon>
        <taxon>Dikarya</taxon>
        <taxon>Ascomycota</taxon>
        <taxon>Pezizomycotina</taxon>
        <taxon>Sordariomycetes</taxon>
        <taxon>Hypocreomycetidae</taxon>
        <taxon>Hypocreales</taxon>
        <taxon>Hypocreaceae</taxon>
        <taxon>Trichoderma</taxon>
    </lineage>
</organism>
<protein>
    <recommendedName>
        <fullName evidence="9">Coronin</fullName>
    </recommendedName>
</protein>
<keyword evidence="3 8" id="KW-0853">WD repeat</keyword>
<dbReference type="PANTHER" id="PTHR10856:SF0">
    <property type="entry name" value="CORONIN"/>
    <property type="match status" value="1"/>
</dbReference>
<feature type="compositionally biased region" description="Basic and acidic residues" evidence="10">
    <location>
        <begin position="602"/>
        <end position="618"/>
    </location>
</feature>
<feature type="compositionally biased region" description="Basic and acidic residues" evidence="10">
    <location>
        <begin position="494"/>
        <end position="509"/>
    </location>
</feature>
<dbReference type="InterPro" id="IPR015505">
    <property type="entry name" value="Coronin"/>
</dbReference>
<feature type="repeat" description="WD" evidence="8">
    <location>
        <begin position="150"/>
        <end position="192"/>
    </location>
</feature>
<feature type="region of interest" description="Disordered" evidence="10">
    <location>
        <begin position="593"/>
        <end position="618"/>
    </location>
</feature>
<keyword evidence="2" id="KW-0597">Phosphoprotein</keyword>
<accession>A0A9P8QTI8</accession>
<evidence type="ECO:0000256" key="10">
    <source>
        <dbReference type="SAM" id="MobiDB-lite"/>
    </source>
</evidence>
<gene>
    <name evidence="12" type="ORF">Trco_001044</name>
</gene>
<dbReference type="OrthoDB" id="1850764at2759"/>
<keyword evidence="5" id="KW-0175">Coiled coil</keyword>
<dbReference type="Pfam" id="PF00400">
    <property type="entry name" value="WD40"/>
    <property type="match status" value="3"/>
</dbReference>
<dbReference type="PANTHER" id="PTHR10856">
    <property type="entry name" value="CORONIN"/>
    <property type="match status" value="1"/>
</dbReference>
<dbReference type="InterPro" id="IPR020472">
    <property type="entry name" value="WD40_PAC1"/>
</dbReference>
<dbReference type="PROSITE" id="PS50294">
    <property type="entry name" value="WD_REPEATS_REGION"/>
    <property type="match status" value="3"/>
</dbReference>
<dbReference type="SMART" id="SM01167">
    <property type="entry name" value="DUF1900"/>
    <property type="match status" value="1"/>
</dbReference>
<dbReference type="Gene3D" id="2.130.10.10">
    <property type="entry name" value="YVTN repeat-like/Quinoprotein amine dehydrogenase"/>
    <property type="match status" value="1"/>
</dbReference>
<dbReference type="PROSITE" id="PS50082">
    <property type="entry name" value="WD_REPEATS_2"/>
    <property type="match status" value="3"/>
</dbReference>
<evidence type="ECO:0000256" key="4">
    <source>
        <dbReference type="ARBA" id="ARBA00022737"/>
    </source>
</evidence>
<dbReference type="InterPro" id="IPR015943">
    <property type="entry name" value="WD40/YVTN_repeat-like_dom_sf"/>
</dbReference>
<evidence type="ECO:0000313" key="13">
    <source>
        <dbReference type="Proteomes" id="UP000827724"/>
    </source>
</evidence>
<dbReference type="Proteomes" id="UP000827724">
    <property type="component" value="Unassembled WGS sequence"/>
</dbReference>
<dbReference type="InterPro" id="IPR036322">
    <property type="entry name" value="WD40_repeat_dom_sf"/>
</dbReference>
<evidence type="ECO:0000256" key="1">
    <source>
        <dbReference type="ARBA" id="ARBA00009482"/>
    </source>
</evidence>
<comment type="similarity">
    <text evidence="1 9">Belongs to the WD repeat coronin family.</text>
</comment>
<dbReference type="Pfam" id="PF08953">
    <property type="entry name" value="DUF1899"/>
    <property type="match status" value="1"/>
</dbReference>
<dbReference type="SUPFAM" id="SSF50978">
    <property type="entry name" value="WD40 repeat-like"/>
    <property type="match status" value="1"/>
</dbReference>
<dbReference type="AlphaFoldDB" id="A0A9P8QTI8"/>
<keyword evidence="13" id="KW-1185">Reference proteome</keyword>
<keyword evidence="4 9" id="KW-0677">Repeat</keyword>
<dbReference type="FunFam" id="2.130.10.10:FF:000197">
    <property type="entry name" value="Coronin"/>
    <property type="match status" value="1"/>
</dbReference>
<evidence type="ECO:0000256" key="2">
    <source>
        <dbReference type="ARBA" id="ARBA00022553"/>
    </source>
</evidence>
<evidence type="ECO:0000256" key="6">
    <source>
        <dbReference type="ARBA" id="ARBA00023203"/>
    </source>
</evidence>
<dbReference type="InterPro" id="IPR019775">
    <property type="entry name" value="WD40_repeat_CS"/>
</dbReference>
<evidence type="ECO:0000256" key="8">
    <source>
        <dbReference type="PROSITE-ProRule" id="PRU00221"/>
    </source>
</evidence>
<feature type="domain" description="DUF1899" evidence="11">
    <location>
        <begin position="4"/>
        <end position="85"/>
    </location>
</feature>
<feature type="repeat" description="WD" evidence="8">
    <location>
        <begin position="192"/>
        <end position="233"/>
    </location>
</feature>
<evidence type="ECO:0000313" key="12">
    <source>
        <dbReference type="EMBL" id="KAH6611024.1"/>
    </source>
</evidence>
<dbReference type="GO" id="GO:0030479">
    <property type="term" value="C:actin cortical patch"/>
    <property type="evidence" value="ECO:0007669"/>
    <property type="project" value="UniProtKB-ARBA"/>
</dbReference>
<dbReference type="SMART" id="SM01166">
    <property type="entry name" value="DUF1899"/>
    <property type="match status" value="1"/>
</dbReference>
<evidence type="ECO:0000256" key="5">
    <source>
        <dbReference type="ARBA" id="ARBA00023054"/>
    </source>
</evidence>
<comment type="subunit">
    <text evidence="7">Binds to F-actin.</text>
</comment>